<dbReference type="RefSeq" id="WP_147101048.1">
    <property type="nucleotide sequence ID" value="NZ_VOOS01000004.1"/>
</dbReference>
<dbReference type="PANTHER" id="PTHR40050">
    <property type="entry name" value="INNER SPORE COAT PROTEIN H"/>
    <property type="match status" value="1"/>
</dbReference>
<dbReference type="PANTHER" id="PTHR40050:SF1">
    <property type="entry name" value="INNER SPORE COAT PROTEIN H"/>
    <property type="match status" value="1"/>
</dbReference>
<name>A0A5C6RR63_9FLAO</name>
<evidence type="ECO:0008006" key="3">
    <source>
        <dbReference type="Google" id="ProtNLM"/>
    </source>
</evidence>
<organism evidence="1 2">
    <name type="scientific">Vicingus serpentipes</name>
    <dbReference type="NCBI Taxonomy" id="1926625"/>
    <lineage>
        <taxon>Bacteria</taxon>
        <taxon>Pseudomonadati</taxon>
        <taxon>Bacteroidota</taxon>
        <taxon>Flavobacteriia</taxon>
        <taxon>Flavobacteriales</taxon>
        <taxon>Vicingaceae</taxon>
        <taxon>Vicingus</taxon>
    </lineage>
</organism>
<comment type="caution">
    <text evidence="1">The sequence shown here is derived from an EMBL/GenBank/DDBJ whole genome shotgun (WGS) entry which is preliminary data.</text>
</comment>
<gene>
    <name evidence="1" type="ORF">FRY74_09970</name>
</gene>
<accession>A0A5C6RR63</accession>
<reference evidence="1 2" key="1">
    <citation type="submission" date="2019-08" db="EMBL/GenBank/DDBJ databases">
        <title>Genome of Vicingus serpentipes NCIMB 15042.</title>
        <authorList>
            <person name="Bowman J.P."/>
        </authorList>
    </citation>
    <scope>NUCLEOTIDE SEQUENCE [LARGE SCALE GENOMIC DNA]</scope>
    <source>
        <strain evidence="1 2">NCIMB 15042</strain>
    </source>
</reference>
<evidence type="ECO:0000313" key="2">
    <source>
        <dbReference type="Proteomes" id="UP000321721"/>
    </source>
</evidence>
<keyword evidence="2" id="KW-1185">Reference proteome</keyword>
<dbReference type="OrthoDB" id="9803752at2"/>
<evidence type="ECO:0000313" key="1">
    <source>
        <dbReference type="EMBL" id="TXB64768.1"/>
    </source>
</evidence>
<dbReference type="AlphaFoldDB" id="A0A5C6RR63"/>
<sequence length="660" mass="76728">MLKKLVYIVIFLALALTIAAQFAYKDVWIYAVSKDKLWSYAIVDSALKNTPDFLSKISWVNPSSIEEIELDESKNNKNILFKTNLSVENISSIKHILLEYNNKYSISLYLNNNLSYKASRHLITSETDLLTGSKNTLKIYENWSRAKRFINLEKVSTFLRNGENTIILLVENVNDLKHFSPSKISISFLEEKLLPEEENINHFRENSSSIFSSSTLPVFKINTNNKAIPDEPKIESLLNVFDNKNENKITDEPISYQIKIERRGFSSQNFAKKSYGFSVLDDGIPRATPLLGLPAAKKWVLYGPYADKSLIRNALTYSLYNDMGHYSVKTAFIELIINDNYQGVYVLTEKINIGPNHLNIPELKIENNGITSGGYLLEVDRNKWSAIFPSSNDTSHLPLYYTLECPKTKKTDSSTQELIKRQFNIFEKNLYQESEDMLTNVDINSFVDHFIISEFTKNIDAYRLSTYIYNPDINAKTPIFYMGPIWDYNFAYGLTNYNDGFNPESFVYNSASYVPFWWEKLMANNTFNDALKNRYFQLRKTTLSNEYIHAKIDSFYNICKTPAQNNFKKWTVLNSKDFWPNHYLGKTYEDEIDYLKSWINKRLLFLDIEILDKKNKSPLYFEVQIINKPTWMNEIRKKAKERGVSESELVTLEAKKMSKN</sequence>
<dbReference type="Proteomes" id="UP000321721">
    <property type="component" value="Unassembled WGS sequence"/>
</dbReference>
<dbReference type="EMBL" id="VOOS01000004">
    <property type="protein sequence ID" value="TXB64768.1"/>
    <property type="molecule type" value="Genomic_DNA"/>
</dbReference>
<protein>
    <recommendedName>
        <fullName evidence="3">Spore coat protein CotH</fullName>
    </recommendedName>
</protein>
<proteinExistence type="predicted"/>
<dbReference type="Pfam" id="PF08757">
    <property type="entry name" value="CotH"/>
    <property type="match status" value="1"/>
</dbReference>
<dbReference type="InterPro" id="IPR014867">
    <property type="entry name" value="Spore_coat_CotH_CotH2/3/7"/>
</dbReference>